<dbReference type="HOGENOM" id="CLU_1769254_0_0_1"/>
<evidence type="ECO:0000256" key="2">
    <source>
        <dbReference type="SAM" id="Phobius"/>
    </source>
</evidence>
<evidence type="ECO:0000313" key="5">
    <source>
        <dbReference type="Proteomes" id="UP000054097"/>
    </source>
</evidence>
<feature type="chain" id="PRO_5002161964" evidence="3">
    <location>
        <begin position="17"/>
        <end position="147"/>
    </location>
</feature>
<dbReference type="OrthoDB" id="3142738at2759"/>
<feature type="signal peptide" evidence="3">
    <location>
        <begin position="1"/>
        <end position="16"/>
    </location>
</feature>
<name>A0A0C3BK35_SERVB</name>
<dbReference type="EMBL" id="KN824281">
    <property type="protein sequence ID" value="KIM31851.1"/>
    <property type="molecule type" value="Genomic_DNA"/>
</dbReference>
<sequence>MLAVSIVLALVNSVYAEEVNIDQAARITLACLLGGVPAVALLMALVICVYIRERKKQLRKHALANGIELDEEGWPVHHTRVPLTTIKRPQRETRSYSSSAGNFKGPSLDTSQSYSARQDRESIPVGPSHLSPPQSSKHRPPASSGTL</sequence>
<keyword evidence="2" id="KW-0472">Membrane</keyword>
<feature type="region of interest" description="Disordered" evidence="1">
    <location>
        <begin position="79"/>
        <end position="147"/>
    </location>
</feature>
<evidence type="ECO:0000313" key="4">
    <source>
        <dbReference type="EMBL" id="KIM31851.1"/>
    </source>
</evidence>
<organism evidence="4 5">
    <name type="scientific">Serendipita vermifera MAFF 305830</name>
    <dbReference type="NCBI Taxonomy" id="933852"/>
    <lineage>
        <taxon>Eukaryota</taxon>
        <taxon>Fungi</taxon>
        <taxon>Dikarya</taxon>
        <taxon>Basidiomycota</taxon>
        <taxon>Agaricomycotina</taxon>
        <taxon>Agaricomycetes</taxon>
        <taxon>Sebacinales</taxon>
        <taxon>Serendipitaceae</taxon>
        <taxon>Serendipita</taxon>
    </lineage>
</organism>
<reference evidence="4 5" key="1">
    <citation type="submission" date="2014-04" db="EMBL/GenBank/DDBJ databases">
        <authorList>
            <consortium name="DOE Joint Genome Institute"/>
            <person name="Kuo A."/>
            <person name="Zuccaro A."/>
            <person name="Kohler A."/>
            <person name="Nagy L.G."/>
            <person name="Floudas D."/>
            <person name="Copeland A."/>
            <person name="Barry K.W."/>
            <person name="Cichocki N."/>
            <person name="Veneault-Fourrey C."/>
            <person name="LaButti K."/>
            <person name="Lindquist E.A."/>
            <person name="Lipzen A."/>
            <person name="Lundell T."/>
            <person name="Morin E."/>
            <person name="Murat C."/>
            <person name="Sun H."/>
            <person name="Tunlid A."/>
            <person name="Henrissat B."/>
            <person name="Grigoriev I.V."/>
            <person name="Hibbett D.S."/>
            <person name="Martin F."/>
            <person name="Nordberg H.P."/>
            <person name="Cantor M.N."/>
            <person name="Hua S.X."/>
        </authorList>
    </citation>
    <scope>NUCLEOTIDE SEQUENCE [LARGE SCALE GENOMIC DNA]</scope>
    <source>
        <strain evidence="4 5">MAFF 305830</strain>
    </source>
</reference>
<feature type="transmembrane region" description="Helical" evidence="2">
    <location>
        <begin position="26"/>
        <end position="51"/>
    </location>
</feature>
<dbReference type="Proteomes" id="UP000054097">
    <property type="component" value="Unassembled WGS sequence"/>
</dbReference>
<keyword evidence="2" id="KW-1133">Transmembrane helix</keyword>
<evidence type="ECO:0000256" key="3">
    <source>
        <dbReference type="SAM" id="SignalP"/>
    </source>
</evidence>
<accession>A0A0C3BK35</accession>
<protein>
    <submittedName>
        <fullName evidence="4">Uncharacterized protein</fullName>
    </submittedName>
</protein>
<keyword evidence="2" id="KW-0812">Transmembrane</keyword>
<keyword evidence="5" id="KW-1185">Reference proteome</keyword>
<gene>
    <name evidence="4" type="ORF">M408DRAFT_6880</name>
</gene>
<keyword evidence="3" id="KW-0732">Signal</keyword>
<evidence type="ECO:0000256" key="1">
    <source>
        <dbReference type="SAM" id="MobiDB-lite"/>
    </source>
</evidence>
<dbReference type="AlphaFoldDB" id="A0A0C3BK35"/>
<reference evidence="5" key="2">
    <citation type="submission" date="2015-01" db="EMBL/GenBank/DDBJ databases">
        <title>Evolutionary Origins and Diversification of the Mycorrhizal Mutualists.</title>
        <authorList>
            <consortium name="DOE Joint Genome Institute"/>
            <consortium name="Mycorrhizal Genomics Consortium"/>
            <person name="Kohler A."/>
            <person name="Kuo A."/>
            <person name="Nagy L.G."/>
            <person name="Floudas D."/>
            <person name="Copeland A."/>
            <person name="Barry K.W."/>
            <person name="Cichocki N."/>
            <person name="Veneault-Fourrey C."/>
            <person name="LaButti K."/>
            <person name="Lindquist E.A."/>
            <person name="Lipzen A."/>
            <person name="Lundell T."/>
            <person name="Morin E."/>
            <person name="Murat C."/>
            <person name="Riley R."/>
            <person name="Ohm R."/>
            <person name="Sun H."/>
            <person name="Tunlid A."/>
            <person name="Henrissat B."/>
            <person name="Grigoriev I.V."/>
            <person name="Hibbett D.S."/>
            <person name="Martin F."/>
        </authorList>
    </citation>
    <scope>NUCLEOTIDE SEQUENCE [LARGE SCALE GENOMIC DNA]</scope>
    <source>
        <strain evidence="5">MAFF 305830</strain>
    </source>
</reference>
<proteinExistence type="predicted"/>